<proteinExistence type="predicted"/>
<evidence type="ECO:0000256" key="1">
    <source>
        <dbReference type="SAM" id="MobiDB-lite"/>
    </source>
</evidence>
<feature type="region of interest" description="Disordered" evidence="1">
    <location>
        <begin position="99"/>
        <end position="184"/>
    </location>
</feature>
<gene>
    <name evidence="2" type="ORF">ZT1E4_G4244</name>
</gene>
<dbReference type="Proteomes" id="UP000245764">
    <property type="component" value="Chromosome 3"/>
</dbReference>
<accession>A0A2H1G5L1</accession>
<evidence type="ECO:0000313" key="3">
    <source>
        <dbReference type="Proteomes" id="UP000245764"/>
    </source>
</evidence>
<reference evidence="3" key="1">
    <citation type="submission" date="2017-05" db="EMBL/GenBank/DDBJ databases">
        <authorList>
            <person name="Song R."/>
            <person name="Chenine A.L."/>
            <person name="Ruprecht R.M."/>
        </authorList>
    </citation>
    <scope>NUCLEOTIDE SEQUENCE [LARGE SCALE GENOMIC DNA]</scope>
</reference>
<feature type="compositionally biased region" description="Low complexity" evidence="1">
    <location>
        <begin position="203"/>
        <end position="213"/>
    </location>
</feature>
<dbReference type="AlphaFoldDB" id="A0A2H1G5L1"/>
<feature type="compositionally biased region" description="Basic residues" evidence="1">
    <location>
        <begin position="117"/>
        <end position="126"/>
    </location>
</feature>
<feature type="compositionally biased region" description="Polar residues" evidence="1">
    <location>
        <begin position="45"/>
        <end position="64"/>
    </location>
</feature>
<protein>
    <submittedName>
        <fullName evidence="2">Uncharacterized protein</fullName>
    </submittedName>
</protein>
<feature type="region of interest" description="Disordered" evidence="1">
    <location>
        <begin position="200"/>
        <end position="224"/>
    </location>
</feature>
<evidence type="ECO:0000313" key="2">
    <source>
        <dbReference type="EMBL" id="SMR48852.1"/>
    </source>
</evidence>
<name>A0A2H1G5L1_ZYMTR</name>
<organism evidence="2 3">
    <name type="scientific">Zymoseptoria tritici ST99CH_1E4</name>
    <dbReference type="NCBI Taxonomy" id="1276532"/>
    <lineage>
        <taxon>Eukaryota</taxon>
        <taxon>Fungi</taxon>
        <taxon>Dikarya</taxon>
        <taxon>Ascomycota</taxon>
        <taxon>Pezizomycotina</taxon>
        <taxon>Dothideomycetes</taxon>
        <taxon>Dothideomycetidae</taxon>
        <taxon>Mycosphaerellales</taxon>
        <taxon>Mycosphaerellaceae</taxon>
        <taxon>Zymoseptoria</taxon>
    </lineage>
</organism>
<feature type="region of interest" description="Disordered" evidence="1">
    <location>
        <begin position="27"/>
        <end position="81"/>
    </location>
</feature>
<dbReference type="EMBL" id="LT854255">
    <property type="protein sequence ID" value="SMR48852.1"/>
    <property type="molecule type" value="Genomic_DNA"/>
</dbReference>
<feature type="compositionally biased region" description="Low complexity" evidence="1">
    <location>
        <begin position="142"/>
        <end position="156"/>
    </location>
</feature>
<sequence>MAKQYKLRPGETEEQAAHRRFLAAERQRYKRHRDKQAEFEKQRRNIQSTPYLNPKTNPFSSLSVPNDLRPPRRTFDDIDSNGNTIALITSSTKATALSALPTAPAPLPTPGLSKPPKASKSKGKKKASPDETGATRSDHLKSTSTAPPGTTTSAQTFTDPAPLAQGNSAKSPPSDDDDDALFIPDESSYRFQAAPINNIVNMPPRRAPAATAAPAPPESEIRYTERSTEYKKAYKSGFKDTKQFDTMVTLTSPNNYAT</sequence>